<keyword evidence="5 7" id="KW-1133">Transmembrane helix</keyword>
<dbReference type="Pfam" id="PF07681">
    <property type="entry name" value="DoxX"/>
    <property type="match status" value="1"/>
</dbReference>
<dbReference type="PANTHER" id="PTHR33452">
    <property type="entry name" value="OXIDOREDUCTASE CATD-RELATED"/>
    <property type="match status" value="1"/>
</dbReference>
<keyword evidence="4 7" id="KW-0812">Transmembrane</keyword>
<gene>
    <name evidence="8" type="ORF">ACFOGJ_13635</name>
</gene>
<evidence type="ECO:0000256" key="7">
    <source>
        <dbReference type="SAM" id="Phobius"/>
    </source>
</evidence>
<evidence type="ECO:0000256" key="6">
    <source>
        <dbReference type="ARBA" id="ARBA00023136"/>
    </source>
</evidence>
<dbReference type="InterPro" id="IPR032808">
    <property type="entry name" value="DoxX"/>
</dbReference>
<keyword evidence="6 7" id="KW-0472">Membrane</keyword>
<comment type="caution">
    <text evidence="8">The sequence shown here is derived from an EMBL/GenBank/DDBJ whole genome shotgun (WGS) entry which is preliminary data.</text>
</comment>
<accession>A0ABV7L112</accession>
<dbReference type="PANTHER" id="PTHR33452:SF1">
    <property type="entry name" value="INNER MEMBRANE PROTEIN YPHA-RELATED"/>
    <property type="match status" value="1"/>
</dbReference>
<keyword evidence="9" id="KW-1185">Reference proteome</keyword>
<sequence>MTEEKPYPEERGGLVGLVAAIFNLLHRFPHWLLALVFRIGVGGVFWKSGLTKVVTTESGSWPILPPTLGGSTVSLFENVYAVPLLAPAFAAHMASYIELLMPVLLLFGLGSRFAAAMLLGMTLVIEIFVFPLDYLSHLLWAGPLIYILCYGPGALSLDYFIARKFFAPKD</sequence>
<organism evidence="8 9">
    <name type="scientific">Marinibaculum pumilum</name>
    <dbReference type="NCBI Taxonomy" id="1766165"/>
    <lineage>
        <taxon>Bacteria</taxon>
        <taxon>Pseudomonadati</taxon>
        <taxon>Pseudomonadota</taxon>
        <taxon>Alphaproteobacteria</taxon>
        <taxon>Rhodospirillales</taxon>
        <taxon>Rhodospirillaceae</taxon>
        <taxon>Marinibaculum</taxon>
    </lineage>
</organism>
<feature type="transmembrane region" description="Helical" evidence="7">
    <location>
        <begin position="12"/>
        <end position="28"/>
    </location>
</feature>
<evidence type="ECO:0000256" key="3">
    <source>
        <dbReference type="ARBA" id="ARBA00022475"/>
    </source>
</evidence>
<comment type="subcellular location">
    <subcellularLocation>
        <location evidence="1">Cell membrane</location>
        <topology evidence="1">Multi-pass membrane protein</topology>
    </subcellularLocation>
</comment>
<dbReference type="InterPro" id="IPR051907">
    <property type="entry name" value="DoxX-like_oxidoreductase"/>
</dbReference>
<evidence type="ECO:0000256" key="4">
    <source>
        <dbReference type="ARBA" id="ARBA00022692"/>
    </source>
</evidence>
<evidence type="ECO:0000256" key="2">
    <source>
        <dbReference type="ARBA" id="ARBA00006679"/>
    </source>
</evidence>
<dbReference type="EMBL" id="JBHRTR010000028">
    <property type="protein sequence ID" value="MFC3228282.1"/>
    <property type="molecule type" value="Genomic_DNA"/>
</dbReference>
<reference evidence="9" key="1">
    <citation type="journal article" date="2019" name="Int. J. Syst. Evol. Microbiol.">
        <title>The Global Catalogue of Microorganisms (GCM) 10K type strain sequencing project: providing services to taxonomists for standard genome sequencing and annotation.</title>
        <authorList>
            <consortium name="The Broad Institute Genomics Platform"/>
            <consortium name="The Broad Institute Genome Sequencing Center for Infectious Disease"/>
            <person name="Wu L."/>
            <person name="Ma J."/>
        </authorList>
    </citation>
    <scope>NUCLEOTIDE SEQUENCE [LARGE SCALE GENOMIC DNA]</scope>
    <source>
        <strain evidence="9">KCTC 42964</strain>
    </source>
</reference>
<proteinExistence type="inferred from homology"/>
<dbReference type="RefSeq" id="WP_379901254.1">
    <property type="nucleotide sequence ID" value="NZ_JBHRTR010000028.1"/>
</dbReference>
<protein>
    <submittedName>
        <fullName evidence="8">DoxX family protein</fullName>
    </submittedName>
</protein>
<evidence type="ECO:0000313" key="9">
    <source>
        <dbReference type="Proteomes" id="UP001595528"/>
    </source>
</evidence>
<feature type="transmembrane region" description="Helical" evidence="7">
    <location>
        <begin position="113"/>
        <end position="132"/>
    </location>
</feature>
<comment type="similarity">
    <text evidence="2">Belongs to the DoxX family.</text>
</comment>
<feature type="transmembrane region" description="Helical" evidence="7">
    <location>
        <begin position="138"/>
        <end position="161"/>
    </location>
</feature>
<evidence type="ECO:0000313" key="8">
    <source>
        <dbReference type="EMBL" id="MFC3228282.1"/>
    </source>
</evidence>
<name>A0ABV7L112_9PROT</name>
<dbReference type="Proteomes" id="UP001595528">
    <property type="component" value="Unassembled WGS sequence"/>
</dbReference>
<keyword evidence="3" id="KW-1003">Cell membrane</keyword>
<evidence type="ECO:0000256" key="1">
    <source>
        <dbReference type="ARBA" id="ARBA00004651"/>
    </source>
</evidence>
<evidence type="ECO:0000256" key="5">
    <source>
        <dbReference type="ARBA" id="ARBA00022989"/>
    </source>
</evidence>